<name>A0A9W5PJ57_BACCE</name>
<dbReference type="AlphaFoldDB" id="A0A9W5PJ57"/>
<gene>
    <name evidence="1" type="ORF">IIU_07033</name>
</gene>
<reference evidence="1 2" key="1">
    <citation type="submission" date="2012-12" db="EMBL/GenBank/DDBJ databases">
        <title>The Genome Sequence of Bacillus cereus VD133.</title>
        <authorList>
            <consortium name="The Broad Institute Genome Sequencing Platform"/>
            <consortium name="The Broad Institute Genome Sequencing Center for Infectious Disease"/>
            <person name="Feldgarden M."/>
            <person name="Van der Auwera G.A."/>
            <person name="Mahillon J."/>
            <person name="Duprez V."/>
            <person name="Timmery S."/>
            <person name="Mattelet C."/>
            <person name="Dierick K."/>
            <person name="Sun M."/>
            <person name="Yu Z."/>
            <person name="Zhu L."/>
            <person name="Hu X."/>
            <person name="Shank E.B."/>
            <person name="Swiecicka I."/>
            <person name="Hansen B.M."/>
            <person name="Andrup L."/>
            <person name="Walker B."/>
            <person name="Young S.K."/>
            <person name="Zeng Q."/>
            <person name="Gargeya S."/>
            <person name="Fitzgerald M."/>
            <person name="Haas B."/>
            <person name="Abouelleil A."/>
            <person name="Alvarado L."/>
            <person name="Arachchi H.M."/>
            <person name="Berlin A.M."/>
            <person name="Chapman S.B."/>
            <person name="Dewar J."/>
            <person name="Goldberg J."/>
            <person name="Griggs A."/>
            <person name="Gujja S."/>
            <person name="Hansen M."/>
            <person name="Howarth C."/>
            <person name="Imamovic A."/>
            <person name="Larimer J."/>
            <person name="McCowan C."/>
            <person name="Murphy C."/>
            <person name="Neiman D."/>
            <person name="Pearson M."/>
            <person name="Priest M."/>
            <person name="Roberts A."/>
            <person name="Saif S."/>
            <person name="Shea T."/>
            <person name="Sisk P."/>
            <person name="Sykes S."/>
            <person name="Wortman J."/>
            <person name="Nusbaum C."/>
            <person name="Birren B."/>
        </authorList>
    </citation>
    <scope>NUCLEOTIDE SEQUENCE [LARGE SCALE GENOMIC DNA]</scope>
    <source>
        <strain evidence="1 2">VD133</strain>
    </source>
</reference>
<sequence>MSKTNVSTDFLLAISAKLTEIADNTADLETAAELEELIDKISESITEG</sequence>
<proteinExistence type="predicted"/>
<protein>
    <submittedName>
        <fullName evidence="1">Uncharacterized protein</fullName>
    </submittedName>
</protein>
<dbReference type="EMBL" id="AHFB01000194">
    <property type="protein sequence ID" value="EOO23472.1"/>
    <property type="molecule type" value="Genomic_DNA"/>
</dbReference>
<dbReference type="Proteomes" id="UP000014018">
    <property type="component" value="Unassembled WGS sequence"/>
</dbReference>
<organism evidence="1 2">
    <name type="scientific">Bacillus cereus VD133</name>
    <dbReference type="NCBI Taxonomy" id="1053233"/>
    <lineage>
        <taxon>Bacteria</taxon>
        <taxon>Bacillati</taxon>
        <taxon>Bacillota</taxon>
        <taxon>Bacilli</taxon>
        <taxon>Bacillales</taxon>
        <taxon>Bacillaceae</taxon>
        <taxon>Bacillus</taxon>
        <taxon>Bacillus cereus group</taxon>
    </lineage>
</organism>
<comment type="caution">
    <text evidence="1">The sequence shown here is derived from an EMBL/GenBank/DDBJ whole genome shotgun (WGS) entry which is preliminary data.</text>
</comment>
<dbReference type="RefSeq" id="WP_016110709.1">
    <property type="nucleotide sequence ID" value="NZ_KB976181.1"/>
</dbReference>
<accession>A0A9W5PJ57</accession>
<evidence type="ECO:0000313" key="2">
    <source>
        <dbReference type="Proteomes" id="UP000014018"/>
    </source>
</evidence>
<evidence type="ECO:0000313" key="1">
    <source>
        <dbReference type="EMBL" id="EOO23472.1"/>
    </source>
</evidence>